<dbReference type="RefSeq" id="WP_143529448.1">
    <property type="nucleotide sequence ID" value="NZ_JACHXX010000001.1"/>
</dbReference>
<sequence length="307" mass="34220">MMDFLLDSAQFPSLRNGIQARWAPILFAPISGSYERLVVGVAAVNNDGFHLELANSLHRLHCFYGENAVGVVTAIQIAGDYLQADLALRSQEALTHPDTAVSGIEIGELREAEGRSLKDIAESWMAALSSLYDLMDAKSAESSPPLLASVEADVSGDRLPFMVCDYVKGKRAGLQHHFSSDLVANNKRRDKRDSQEPVVDYSGSRLVANFGTLRVSALSRSFELVKLRLWDLDTVKVRERDSMIQRQYELILQRPNKFDPQVSDKQHNKLSLALQELEEQADEKSLRLRPMDSVEQIGEHVLTVEAA</sequence>
<name>A0ABR6G012_9HYPH</name>
<gene>
    <name evidence="1" type="ORF">FHS25_000038</name>
</gene>
<evidence type="ECO:0000313" key="2">
    <source>
        <dbReference type="Proteomes" id="UP000542811"/>
    </source>
</evidence>
<keyword evidence="2" id="KW-1185">Reference proteome</keyword>
<evidence type="ECO:0000313" key="1">
    <source>
        <dbReference type="EMBL" id="MBB3159606.1"/>
    </source>
</evidence>
<dbReference type="Proteomes" id="UP000542811">
    <property type="component" value="Unassembled WGS sequence"/>
</dbReference>
<protein>
    <submittedName>
        <fullName evidence="1">Uncharacterized protein</fullName>
    </submittedName>
</protein>
<proteinExistence type="predicted"/>
<accession>A0ABR6G012</accession>
<comment type="caution">
    <text evidence="1">The sequence shown here is derived from an EMBL/GenBank/DDBJ whole genome shotgun (WGS) entry which is preliminary data.</text>
</comment>
<organism evidence="1 2">
    <name type="scientific">Rhizobium laguerreae</name>
    <dbReference type="NCBI Taxonomy" id="1076926"/>
    <lineage>
        <taxon>Bacteria</taxon>
        <taxon>Pseudomonadati</taxon>
        <taxon>Pseudomonadota</taxon>
        <taxon>Alphaproteobacteria</taxon>
        <taxon>Hyphomicrobiales</taxon>
        <taxon>Rhizobiaceae</taxon>
        <taxon>Rhizobium/Agrobacterium group</taxon>
        <taxon>Rhizobium</taxon>
    </lineage>
</organism>
<dbReference type="EMBL" id="JACHXX010000001">
    <property type="protein sequence ID" value="MBB3159606.1"/>
    <property type="molecule type" value="Genomic_DNA"/>
</dbReference>
<reference evidence="1 2" key="1">
    <citation type="submission" date="2020-08" db="EMBL/GenBank/DDBJ databases">
        <title>Genomic Encyclopedia of Type Strains, Phase III (KMG-III): the genomes of soil and plant-associated and newly described type strains.</title>
        <authorList>
            <person name="Whitman W."/>
        </authorList>
    </citation>
    <scope>NUCLEOTIDE SEQUENCE [LARGE SCALE GENOMIC DNA]</scope>
    <source>
        <strain evidence="1 2">CECT 8280</strain>
    </source>
</reference>